<protein>
    <recommendedName>
        <fullName evidence="5">acetyl-CoA C-acyltransferase</fullName>
        <ecNumber evidence="5">2.3.1.16</ecNumber>
    </recommendedName>
</protein>
<evidence type="ECO:0000256" key="3">
    <source>
        <dbReference type="ARBA" id="ARBA00022679"/>
    </source>
</evidence>
<comment type="similarity">
    <text evidence="2 7">Belongs to the thiolase-like superfamily. Thiolase family.</text>
</comment>
<dbReference type="InterPro" id="IPR020615">
    <property type="entry name" value="Thiolase_acyl_enz_int_AS"/>
</dbReference>
<dbReference type="STRING" id="426757.SAMN04488127_2951"/>
<dbReference type="Pfam" id="PF02803">
    <property type="entry name" value="Thiolase_C"/>
    <property type="match status" value="1"/>
</dbReference>
<dbReference type="Proteomes" id="UP000199200">
    <property type="component" value="Unassembled WGS sequence"/>
</dbReference>
<evidence type="ECO:0000313" key="10">
    <source>
        <dbReference type="EMBL" id="SEJ82993.1"/>
    </source>
</evidence>
<organism evidence="10 11">
    <name type="scientific">Bhargavaea ginsengi</name>
    <dbReference type="NCBI Taxonomy" id="426757"/>
    <lineage>
        <taxon>Bacteria</taxon>
        <taxon>Bacillati</taxon>
        <taxon>Bacillota</taxon>
        <taxon>Bacilli</taxon>
        <taxon>Bacillales</taxon>
        <taxon>Caryophanaceae</taxon>
        <taxon>Bhargavaea</taxon>
    </lineage>
</organism>
<keyword evidence="3 7" id="KW-0808">Transferase</keyword>
<dbReference type="OrthoDB" id="2774224at2"/>
<evidence type="ECO:0000256" key="6">
    <source>
        <dbReference type="PIRSR" id="PIRSR000429-1"/>
    </source>
</evidence>
<accession>A0A1H7BZB6</accession>
<feature type="active site" description="Proton acceptor" evidence="6">
    <location>
        <position position="377"/>
    </location>
</feature>
<dbReference type="InterPro" id="IPR020613">
    <property type="entry name" value="Thiolase_CS"/>
</dbReference>
<dbReference type="GO" id="GO:0006635">
    <property type="term" value="P:fatty acid beta-oxidation"/>
    <property type="evidence" value="ECO:0007669"/>
    <property type="project" value="TreeGrafter"/>
</dbReference>
<dbReference type="PIRSF" id="PIRSF000429">
    <property type="entry name" value="Ac-CoA_Ac_transf"/>
    <property type="match status" value="1"/>
</dbReference>
<dbReference type="SUPFAM" id="SSF53901">
    <property type="entry name" value="Thiolase-like"/>
    <property type="match status" value="2"/>
</dbReference>
<dbReference type="PROSITE" id="PS00099">
    <property type="entry name" value="THIOLASE_3"/>
    <property type="match status" value="1"/>
</dbReference>
<dbReference type="InterPro" id="IPR002155">
    <property type="entry name" value="Thiolase"/>
</dbReference>
<evidence type="ECO:0000256" key="7">
    <source>
        <dbReference type="RuleBase" id="RU003557"/>
    </source>
</evidence>
<keyword evidence="4 7" id="KW-0012">Acyltransferase</keyword>
<dbReference type="NCBIfam" id="NF005805">
    <property type="entry name" value="PRK07661.1"/>
    <property type="match status" value="1"/>
</dbReference>
<evidence type="ECO:0000313" key="11">
    <source>
        <dbReference type="Proteomes" id="UP000199200"/>
    </source>
</evidence>
<dbReference type="InterPro" id="IPR016039">
    <property type="entry name" value="Thiolase-like"/>
</dbReference>
<dbReference type="EC" id="2.3.1.16" evidence="5"/>
<dbReference type="CDD" id="cd00751">
    <property type="entry name" value="thiolase"/>
    <property type="match status" value="1"/>
</dbReference>
<dbReference type="AlphaFoldDB" id="A0A1H7BZB6"/>
<evidence type="ECO:0000259" key="9">
    <source>
        <dbReference type="Pfam" id="PF02803"/>
    </source>
</evidence>
<gene>
    <name evidence="10" type="ORF">SAMN04488127_2951</name>
</gene>
<proteinExistence type="inferred from homology"/>
<dbReference type="InterPro" id="IPR020617">
    <property type="entry name" value="Thiolase_C"/>
</dbReference>
<comment type="pathway">
    <text evidence="1">Lipid metabolism.</text>
</comment>
<dbReference type="GO" id="GO:0003988">
    <property type="term" value="F:acetyl-CoA C-acyltransferase activity"/>
    <property type="evidence" value="ECO:0007669"/>
    <property type="project" value="UniProtKB-EC"/>
</dbReference>
<dbReference type="InterPro" id="IPR020616">
    <property type="entry name" value="Thiolase_N"/>
</dbReference>
<name>A0A1H7BZB6_9BACL</name>
<dbReference type="GO" id="GO:0010124">
    <property type="term" value="P:phenylacetate catabolic process"/>
    <property type="evidence" value="ECO:0007669"/>
    <property type="project" value="TreeGrafter"/>
</dbReference>
<evidence type="ECO:0000256" key="2">
    <source>
        <dbReference type="ARBA" id="ARBA00010982"/>
    </source>
</evidence>
<dbReference type="FunFam" id="3.40.47.10:FF:000010">
    <property type="entry name" value="Acetyl-CoA acetyltransferase (Thiolase)"/>
    <property type="match status" value="1"/>
</dbReference>
<dbReference type="NCBIfam" id="TIGR01930">
    <property type="entry name" value="AcCoA-C-Actrans"/>
    <property type="match status" value="1"/>
</dbReference>
<feature type="active site" description="Proton acceptor" evidence="6">
    <location>
        <position position="347"/>
    </location>
</feature>
<dbReference type="InterPro" id="IPR020610">
    <property type="entry name" value="Thiolase_AS"/>
</dbReference>
<dbReference type="EMBL" id="FNZF01000008">
    <property type="protein sequence ID" value="SEJ82993.1"/>
    <property type="molecule type" value="Genomic_DNA"/>
</dbReference>
<evidence type="ECO:0000256" key="1">
    <source>
        <dbReference type="ARBA" id="ARBA00005189"/>
    </source>
</evidence>
<dbReference type="PANTHER" id="PTHR43853">
    <property type="entry name" value="3-KETOACYL-COA THIOLASE, PEROXISOMAL"/>
    <property type="match status" value="1"/>
</dbReference>
<dbReference type="GO" id="GO:0005737">
    <property type="term" value="C:cytoplasm"/>
    <property type="evidence" value="ECO:0007669"/>
    <property type="project" value="UniProtKB-ARBA"/>
</dbReference>
<feature type="domain" description="Thiolase N-terminal" evidence="8">
    <location>
        <begin position="5"/>
        <end position="260"/>
    </location>
</feature>
<dbReference type="PROSITE" id="PS00098">
    <property type="entry name" value="THIOLASE_1"/>
    <property type="match status" value="1"/>
</dbReference>
<reference evidence="11" key="1">
    <citation type="submission" date="2016-10" db="EMBL/GenBank/DDBJ databases">
        <authorList>
            <person name="Varghese N."/>
            <person name="Submissions S."/>
        </authorList>
    </citation>
    <scope>NUCLEOTIDE SEQUENCE [LARGE SCALE GENOMIC DNA]</scope>
    <source>
        <strain evidence="11">CGMCC 1.6763</strain>
    </source>
</reference>
<feature type="domain" description="Thiolase C-terminal" evidence="9">
    <location>
        <begin position="268"/>
        <end position="389"/>
    </location>
</feature>
<keyword evidence="11" id="KW-1185">Reference proteome</keyword>
<dbReference type="Pfam" id="PF00108">
    <property type="entry name" value="Thiolase_N"/>
    <property type="match status" value="1"/>
</dbReference>
<sequence>MREAVIVAGARTPVGKAKKGSLATVRPDDFGAVAVKETLRRAGGYDGPIDDFIVGCAMPEAEQGMNVARLIGGLAGLPDTVPAVTVNRFCSSGLQTIANGAHQIMLGHADTILAGGTESMSMVPMMGNTIRPNATLAETAPEYYMGMGHTAEQVAMKYGVSREDQDAFAVRSHERAAAAIRDGKFKDEIVPVEVIRRTVGPDGKLKEETFIFDMDEGVREGTNMETLGKLRPAFNVKGSVTAGNASQTSDGAGMVLIMDREKAEAEGLKPIAKFRSFAVGGVPPEVMGIGPIEAVPKALKLAGLSIEDINLWELNEAFASQSLQVMRHLGLNEEIVNVNGGAIALGHPLGATGAILTLKLMNELKRRNEQFGVVTMCIGGGMGAAGVFEML</sequence>
<evidence type="ECO:0000256" key="4">
    <source>
        <dbReference type="ARBA" id="ARBA00023315"/>
    </source>
</evidence>
<dbReference type="InterPro" id="IPR050215">
    <property type="entry name" value="Thiolase-like_sf_Thiolase"/>
</dbReference>
<dbReference type="Gene3D" id="3.40.47.10">
    <property type="match status" value="1"/>
</dbReference>
<feature type="active site" description="Acyl-thioester intermediate" evidence="6">
    <location>
        <position position="90"/>
    </location>
</feature>
<dbReference type="RefSeq" id="WP_092055824.1">
    <property type="nucleotide sequence ID" value="NZ_FNZF01000008.1"/>
</dbReference>
<evidence type="ECO:0000259" key="8">
    <source>
        <dbReference type="Pfam" id="PF00108"/>
    </source>
</evidence>
<dbReference type="PANTHER" id="PTHR43853:SF21">
    <property type="entry name" value="STEROID 3-KETOACYL-COA THIOLASE"/>
    <property type="match status" value="1"/>
</dbReference>
<evidence type="ECO:0000256" key="5">
    <source>
        <dbReference type="ARBA" id="ARBA00024073"/>
    </source>
</evidence>
<dbReference type="PROSITE" id="PS00737">
    <property type="entry name" value="THIOLASE_2"/>
    <property type="match status" value="1"/>
</dbReference>